<accession>A0A8K0H517</accession>
<dbReference type="Proteomes" id="UP000796880">
    <property type="component" value="Unassembled WGS sequence"/>
</dbReference>
<gene>
    <name evidence="1" type="ORF">FNV43_RR11017</name>
</gene>
<proteinExistence type="predicted"/>
<evidence type="ECO:0000313" key="1">
    <source>
        <dbReference type="EMBL" id="KAF3445840.1"/>
    </source>
</evidence>
<dbReference type="AlphaFoldDB" id="A0A8K0H517"/>
<keyword evidence="2" id="KW-1185">Reference proteome</keyword>
<comment type="caution">
    <text evidence="1">The sequence shown here is derived from an EMBL/GenBank/DDBJ whole genome shotgun (WGS) entry which is preliminary data.</text>
</comment>
<sequence>MPGSANLRVCVDVVCSLGGGVGASSSFSLNVGSGELWIDVALRMGFLLIFTLGGRPAFPQASVNHLVPPGGLRWGEPRSVASQLYLGSLYRDNYSIVASVEAAGSHLVLFFEFLPLCVEFVDRITEIRVIKQTLHLYSKLHYFSVPAVDFGYGI</sequence>
<organism evidence="1 2">
    <name type="scientific">Rhamnella rubrinervis</name>
    <dbReference type="NCBI Taxonomy" id="2594499"/>
    <lineage>
        <taxon>Eukaryota</taxon>
        <taxon>Viridiplantae</taxon>
        <taxon>Streptophyta</taxon>
        <taxon>Embryophyta</taxon>
        <taxon>Tracheophyta</taxon>
        <taxon>Spermatophyta</taxon>
        <taxon>Magnoliopsida</taxon>
        <taxon>eudicotyledons</taxon>
        <taxon>Gunneridae</taxon>
        <taxon>Pentapetalae</taxon>
        <taxon>rosids</taxon>
        <taxon>fabids</taxon>
        <taxon>Rosales</taxon>
        <taxon>Rhamnaceae</taxon>
        <taxon>rhamnoid group</taxon>
        <taxon>Rhamneae</taxon>
        <taxon>Rhamnella</taxon>
    </lineage>
</organism>
<dbReference type="EMBL" id="VOIH02000005">
    <property type="protein sequence ID" value="KAF3445840.1"/>
    <property type="molecule type" value="Genomic_DNA"/>
</dbReference>
<evidence type="ECO:0000313" key="2">
    <source>
        <dbReference type="Proteomes" id="UP000796880"/>
    </source>
</evidence>
<name>A0A8K0H517_9ROSA</name>
<reference evidence="1" key="1">
    <citation type="submission" date="2020-03" db="EMBL/GenBank/DDBJ databases">
        <title>A high-quality chromosome-level genome assembly of a woody plant with both climbing and erect habits, Rhamnella rubrinervis.</title>
        <authorList>
            <person name="Lu Z."/>
            <person name="Yang Y."/>
            <person name="Zhu X."/>
            <person name="Sun Y."/>
        </authorList>
    </citation>
    <scope>NUCLEOTIDE SEQUENCE</scope>
    <source>
        <strain evidence="1">BYM</strain>
        <tissue evidence="1">Leaf</tissue>
    </source>
</reference>
<protein>
    <submittedName>
        <fullName evidence="1">Uncharacterized protein</fullName>
    </submittedName>
</protein>